<dbReference type="InParanoid" id="A0A0D0DUE8"/>
<dbReference type="Pfam" id="PF13384">
    <property type="entry name" value="HTH_23"/>
    <property type="match status" value="1"/>
</dbReference>
<reference evidence="2" key="2">
    <citation type="submission" date="2015-01" db="EMBL/GenBank/DDBJ databases">
        <title>Evolutionary Origins and Diversification of the Mycorrhizal Mutualists.</title>
        <authorList>
            <consortium name="DOE Joint Genome Institute"/>
            <consortium name="Mycorrhizal Genomics Consortium"/>
            <person name="Kohler A."/>
            <person name="Kuo A."/>
            <person name="Nagy L.G."/>
            <person name="Floudas D."/>
            <person name="Copeland A."/>
            <person name="Barry K.W."/>
            <person name="Cichocki N."/>
            <person name="Veneault-Fourrey C."/>
            <person name="LaButti K."/>
            <person name="Lindquist E.A."/>
            <person name="Lipzen A."/>
            <person name="Lundell T."/>
            <person name="Morin E."/>
            <person name="Murat C."/>
            <person name="Riley R."/>
            <person name="Ohm R."/>
            <person name="Sun H."/>
            <person name="Tunlid A."/>
            <person name="Henrissat B."/>
            <person name="Grigoriev I.V."/>
            <person name="Hibbett D.S."/>
            <person name="Martin F."/>
        </authorList>
    </citation>
    <scope>NUCLEOTIDE SEQUENCE [LARGE SCALE GENOMIC DNA]</scope>
    <source>
        <strain evidence="2">Ve08.2h10</strain>
    </source>
</reference>
<dbReference type="STRING" id="930991.A0A0D0DUE8"/>
<dbReference type="SUPFAM" id="SSF46689">
    <property type="entry name" value="Homeodomain-like"/>
    <property type="match status" value="1"/>
</dbReference>
<accession>A0A0D0DUE8</accession>
<dbReference type="Proteomes" id="UP000054538">
    <property type="component" value="Unassembled WGS sequence"/>
</dbReference>
<dbReference type="HOGENOM" id="CLU_056788_1_8_1"/>
<name>A0A0D0DUE8_9AGAM</name>
<proteinExistence type="predicted"/>
<gene>
    <name evidence="1" type="ORF">PAXRUDRAFT_34422</name>
</gene>
<reference evidence="1 2" key="1">
    <citation type="submission" date="2014-04" db="EMBL/GenBank/DDBJ databases">
        <authorList>
            <consortium name="DOE Joint Genome Institute"/>
            <person name="Kuo A."/>
            <person name="Kohler A."/>
            <person name="Jargeat P."/>
            <person name="Nagy L.G."/>
            <person name="Floudas D."/>
            <person name="Copeland A."/>
            <person name="Barry K.W."/>
            <person name="Cichocki N."/>
            <person name="Veneault-Fourrey C."/>
            <person name="LaButti K."/>
            <person name="Lindquist E.A."/>
            <person name="Lipzen A."/>
            <person name="Lundell T."/>
            <person name="Morin E."/>
            <person name="Murat C."/>
            <person name="Sun H."/>
            <person name="Tunlid A."/>
            <person name="Henrissat B."/>
            <person name="Grigoriev I.V."/>
            <person name="Hibbett D.S."/>
            <person name="Martin F."/>
            <person name="Nordberg H.P."/>
            <person name="Cantor M.N."/>
            <person name="Hua S.X."/>
        </authorList>
    </citation>
    <scope>NUCLEOTIDE SEQUENCE [LARGE SCALE GENOMIC DNA]</scope>
    <source>
        <strain evidence="1 2">Ve08.2h10</strain>
    </source>
</reference>
<dbReference type="AlphaFoldDB" id="A0A0D0DUE8"/>
<evidence type="ECO:0000313" key="1">
    <source>
        <dbReference type="EMBL" id="KIK92656.1"/>
    </source>
</evidence>
<dbReference type="EMBL" id="KN825257">
    <property type="protein sequence ID" value="KIK92656.1"/>
    <property type="molecule type" value="Genomic_DNA"/>
</dbReference>
<dbReference type="OrthoDB" id="3255572at2759"/>
<sequence length="98" mass="11386">MVNRRISKDLKECALTLWNHGWDLEDICEALSVSRSSCYQWREIFEEFGAVKRQPSPLHNITITPLTLLRNLKAASLTQKMLQKLASEHDEQAFKMIL</sequence>
<keyword evidence="2" id="KW-1185">Reference proteome</keyword>
<protein>
    <submittedName>
        <fullName evidence="1">Uncharacterized protein</fullName>
    </submittedName>
</protein>
<evidence type="ECO:0000313" key="2">
    <source>
        <dbReference type="Proteomes" id="UP000054538"/>
    </source>
</evidence>
<dbReference type="InterPro" id="IPR009057">
    <property type="entry name" value="Homeodomain-like_sf"/>
</dbReference>
<organism evidence="1 2">
    <name type="scientific">Paxillus rubicundulus Ve08.2h10</name>
    <dbReference type="NCBI Taxonomy" id="930991"/>
    <lineage>
        <taxon>Eukaryota</taxon>
        <taxon>Fungi</taxon>
        <taxon>Dikarya</taxon>
        <taxon>Basidiomycota</taxon>
        <taxon>Agaricomycotina</taxon>
        <taxon>Agaricomycetes</taxon>
        <taxon>Agaricomycetidae</taxon>
        <taxon>Boletales</taxon>
        <taxon>Paxilineae</taxon>
        <taxon>Paxillaceae</taxon>
        <taxon>Paxillus</taxon>
    </lineage>
</organism>